<sequence>MKSRGGVSYFLFNRDYVGKCDITTIDFEGNKETSKRYLKESDLDVFIRYKSLIAIWNKVKSKKNEFLDTIVSSRNPYGFTTDVMNNSEKKESSIFSFTKTPDSYVILGLGKNQKRLRMYFPKNHSLAKFKKTKAFEKYKIFIAKAYGVGAIGETMSSPILAEPEECCTETFLEIGGFDTEKEAENLIKYIRTKFFRALVGIQKQTQNTTQKTFRFVPVLDFRTNNEINWELSVPKIDEQLYKMFELSDEEIKFIEEKISEME</sequence>
<dbReference type="EMBL" id="HG937516">
    <property type="protein sequence ID" value="CDN40395.1"/>
    <property type="molecule type" value="Genomic_DNA"/>
</dbReference>
<dbReference type="REBASE" id="86159">
    <property type="entry name" value="MamA39ORF2720P"/>
</dbReference>
<keyword evidence="2" id="KW-1185">Reference proteome</keyword>
<dbReference type="KEGG" id="mamp:MAMA39_02720"/>
<dbReference type="Proteomes" id="UP000261764">
    <property type="component" value="Chromosome I"/>
</dbReference>
<organism evidence="1 2">
    <name type="scientific">Mycoplasma amphoriforme A39</name>
    <dbReference type="NCBI Taxonomy" id="572419"/>
    <lineage>
        <taxon>Bacteria</taxon>
        <taxon>Bacillati</taxon>
        <taxon>Mycoplasmatota</taxon>
        <taxon>Mollicutes</taxon>
        <taxon>Mycoplasmataceae</taxon>
        <taxon>Mycoplasma</taxon>
    </lineage>
</organism>
<name>A0A292II88_9MOLU</name>
<protein>
    <submittedName>
        <fullName evidence="1">Uncharacterized protein</fullName>
    </submittedName>
</protein>
<reference evidence="1 2" key="1">
    <citation type="journal article" date="2015" name="Clin. Infect. Dis.">
        <title>Genomic Investigations unmask Mycoplasma amphoriforme, a new respiratory pathogen.</title>
        <authorList>
            <person name="Gillespie S.H."/>
            <person name="Ling C.L."/>
            <person name="Oravcova K."/>
            <person name="Pinheiro M."/>
            <person name="Wells L."/>
            <person name="Bryant J.M."/>
            <person name="McHugh T.D."/>
            <person name="Bebear C."/>
            <person name="Webster D."/>
            <person name="Harris S.R."/>
            <person name="Seth-Smith H.M."/>
            <person name="Thomson N.R."/>
        </authorList>
    </citation>
    <scope>NUCLEOTIDE SEQUENCE [LARGE SCALE GENOMIC DNA]</scope>
    <source>
        <strain evidence="1 2">A39</strain>
    </source>
</reference>
<evidence type="ECO:0000313" key="1">
    <source>
        <dbReference type="EMBL" id="CDN40395.1"/>
    </source>
</evidence>
<proteinExistence type="predicted"/>
<gene>
    <name evidence="1" type="ORF">MAMA39_02720</name>
</gene>
<dbReference type="RefSeq" id="WP_343251740.1">
    <property type="nucleotide sequence ID" value="NZ_HG937516.1"/>
</dbReference>
<evidence type="ECO:0000313" key="2">
    <source>
        <dbReference type="Proteomes" id="UP000261764"/>
    </source>
</evidence>
<accession>A0A292II88</accession>
<dbReference type="AlphaFoldDB" id="A0A292II88"/>